<keyword evidence="3" id="KW-1185">Reference proteome</keyword>
<organism evidence="2 3">
    <name type="scientific">Ooceraea biroi</name>
    <name type="common">Clonal raider ant</name>
    <name type="synonym">Cerapachys biroi</name>
    <dbReference type="NCBI Taxonomy" id="2015173"/>
    <lineage>
        <taxon>Eukaryota</taxon>
        <taxon>Metazoa</taxon>
        <taxon>Ecdysozoa</taxon>
        <taxon>Arthropoda</taxon>
        <taxon>Hexapoda</taxon>
        <taxon>Insecta</taxon>
        <taxon>Pterygota</taxon>
        <taxon>Neoptera</taxon>
        <taxon>Endopterygota</taxon>
        <taxon>Hymenoptera</taxon>
        <taxon>Apocrita</taxon>
        <taxon>Aculeata</taxon>
        <taxon>Formicoidea</taxon>
        <taxon>Formicidae</taxon>
        <taxon>Dorylinae</taxon>
        <taxon>Ooceraea</taxon>
    </lineage>
</organism>
<reference evidence="2 3" key="1">
    <citation type="journal article" date="2014" name="Curr. Biol.">
        <title>The genome of the clonal raider ant Cerapachys biroi.</title>
        <authorList>
            <person name="Oxley P.R."/>
            <person name="Ji L."/>
            <person name="Fetter-Pruneda I."/>
            <person name="McKenzie S.K."/>
            <person name="Li C."/>
            <person name="Hu H."/>
            <person name="Zhang G."/>
            <person name="Kronauer D.J."/>
        </authorList>
    </citation>
    <scope>NUCLEOTIDE SEQUENCE [LARGE SCALE GENOMIC DNA]</scope>
</reference>
<proteinExistence type="predicted"/>
<dbReference type="EMBL" id="KK107755">
    <property type="protein sequence ID" value="EZA47898.1"/>
    <property type="molecule type" value="Genomic_DNA"/>
</dbReference>
<sequence>MYLAMTRNGKDHPYPMRRRFGEAETRDMTKTACNGPKSKAELRRIACHFIIHCVLQHTSTTIMITGRKHRALAECGLFCDNIDVMSNRL</sequence>
<evidence type="ECO:0000256" key="1">
    <source>
        <dbReference type="SAM" id="MobiDB-lite"/>
    </source>
</evidence>
<name>A0A026VVS7_OOCBI</name>
<protein>
    <submittedName>
        <fullName evidence="2">Uncharacterized protein</fullName>
    </submittedName>
</protein>
<evidence type="ECO:0000313" key="3">
    <source>
        <dbReference type="Proteomes" id="UP000053097"/>
    </source>
</evidence>
<gene>
    <name evidence="2" type="ORF">X777_15128</name>
</gene>
<evidence type="ECO:0000313" key="2">
    <source>
        <dbReference type="EMBL" id="EZA47898.1"/>
    </source>
</evidence>
<feature type="compositionally biased region" description="Basic and acidic residues" evidence="1">
    <location>
        <begin position="8"/>
        <end position="29"/>
    </location>
</feature>
<dbReference type="AlphaFoldDB" id="A0A026VVS7"/>
<dbReference type="Proteomes" id="UP000053097">
    <property type="component" value="Unassembled WGS sequence"/>
</dbReference>
<feature type="region of interest" description="Disordered" evidence="1">
    <location>
        <begin position="1"/>
        <end position="34"/>
    </location>
</feature>
<accession>A0A026VVS7</accession>